<evidence type="ECO:0000259" key="2">
    <source>
        <dbReference type="Pfam" id="PF25583"/>
    </source>
</evidence>
<dbReference type="InterPro" id="IPR036390">
    <property type="entry name" value="WH_DNA-bd_sf"/>
</dbReference>
<dbReference type="PANTHER" id="PTHR34580:SF3">
    <property type="entry name" value="PROTEIN PAFB"/>
    <property type="match status" value="1"/>
</dbReference>
<gene>
    <name evidence="4" type="ORF">GKD88_05080</name>
    <name evidence="3" type="ORF">GKE08_06350</name>
</gene>
<dbReference type="InterPro" id="IPR057727">
    <property type="entry name" value="WCX_dom"/>
</dbReference>
<feature type="domain" description="WCX" evidence="2">
    <location>
        <begin position="238"/>
        <end position="314"/>
    </location>
</feature>
<dbReference type="Proteomes" id="UP000433575">
    <property type="component" value="Unassembled WGS sequence"/>
</dbReference>
<dbReference type="OrthoDB" id="9772503at2"/>
<dbReference type="Pfam" id="PF25583">
    <property type="entry name" value="WCX"/>
    <property type="match status" value="1"/>
</dbReference>
<dbReference type="RefSeq" id="WP_154238354.1">
    <property type="nucleotide sequence ID" value="NZ_CALJPI010000243.1"/>
</dbReference>
<dbReference type="SUPFAM" id="SSF46785">
    <property type="entry name" value="Winged helix' DNA-binding domain"/>
    <property type="match status" value="1"/>
</dbReference>
<feature type="domain" description="WYL" evidence="1">
    <location>
        <begin position="136"/>
        <end position="210"/>
    </location>
</feature>
<name>A0A6N7S4X4_9FIRM</name>
<evidence type="ECO:0000313" key="3">
    <source>
        <dbReference type="EMBL" id="MSA88943.1"/>
    </source>
</evidence>
<reference evidence="5 6" key="1">
    <citation type="journal article" date="2019" name="Nat. Med.">
        <title>A library of human gut bacterial isolates paired with longitudinal multiomics data enables mechanistic microbiome research.</title>
        <authorList>
            <person name="Poyet M."/>
            <person name="Groussin M."/>
            <person name="Gibbons S.M."/>
            <person name="Avila-Pacheco J."/>
            <person name="Jiang X."/>
            <person name="Kearney S.M."/>
            <person name="Perrotta A.R."/>
            <person name="Berdy B."/>
            <person name="Zhao S."/>
            <person name="Lieberman T.D."/>
            <person name="Swanson P.K."/>
            <person name="Smith M."/>
            <person name="Roesemann S."/>
            <person name="Alexander J.E."/>
            <person name="Rich S.A."/>
            <person name="Livny J."/>
            <person name="Vlamakis H."/>
            <person name="Clish C."/>
            <person name="Bullock K."/>
            <person name="Deik A."/>
            <person name="Scott J."/>
            <person name="Pierce K.A."/>
            <person name="Xavier R.J."/>
            <person name="Alm E.J."/>
        </authorList>
    </citation>
    <scope>NUCLEOTIDE SEQUENCE [LARGE SCALE GENOMIC DNA]</scope>
    <source>
        <strain evidence="3 5">BIOML-A4</strain>
        <strain evidence="4 6">BIOML-A5</strain>
    </source>
</reference>
<dbReference type="Proteomes" id="UP000480929">
    <property type="component" value="Unassembled WGS sequence"/>
</dbReference>
<dbReference type="InterPro" id="IPR051534">
    <property type="entry name" value="CBASS_pafABC_assoc_protein"/>
</dbReference>
<keyword evidence="6" id="KW-1185">Reference proteome</keyword>
<protein>
    <submittedName>
        <fullName evidence="3">WYL domain-containing protein</fullName>
    </submittedName>
</protein>
<dbReference type="InterPro" id="IPR026881">
    <property type="entry name" value="WYL_dom"/>
</dbReference>
<dbReference type="AlphaFoldDB" id="A0A6N7S4X4"/>
<organism evidence="3 5">
    <name type="scientific">Holdemania massiliensis</name>
    <dbReference type="NCBI Taxonomy" id="1468449"/>
    <lineage>
        <taxon>Bacteria</taxon>
        <taxon>Bacillati</taxon>
        <taxon>Bacillota</taxon>
        <taxon>Erysipelotrichia</taxon>
        <taxon>Erysipelotrichales</taxon>
        <taxon>Erysipelotrichaceae</taxon>
        <taxon>Holdemania</taxon>
    </lineage>
</organism>
<dbReference type="EMBL" id="WKPI01000005">
    <property type="protein sequence ID" value="MSC32490.1"/>
    <property type="molecule type" value="Genomic_DNA"/>
</dbReference>
<dbReference type="PROSITE" id="PS52050">
    <property type="entry name" value="WYL"/>
    <property type="match status" value="1"/>
</dbReference>
<evidence type="ECO:0000313" key="6">
    <source>
        <dbReference type="Proteomes" id="UP000480929"/>
    </source>
</evidence>
<evidence type="ECO:0000313" key="4">
    <source>
        <dbReference type="EMBL" id="MSC32490.1"/>
    </source>
</evidence>
<comment type="caution">
    <text evidence="3">The sequence shown here is derived from an EMBL/GenBank/DDBJ whole genome shotgun (WGS) entry which is preliminary data.</text>
</comment>
<accession>A0A6N7S4X4</accession>
<sequence>MANQRQQKQKLLEILRLLQRETDAEHPIKCSEIIARLSQNKISAERKSVYSDLEILRQAGWDIRYRKNEGYWLNPRYSLAQLKLLSDAVSSLTMLSAVQAEQLNGALMAECPRFQQPQLTPILPADHTSGADILANIDQILRALRESVEIEFRYFDITVHKQKRYRRQSQTYQLFPYALIRENQRYYCVGYSFHHQGFSHYRLDKMEQIRLKKEPLARLPFDLKEYTARSFGMYASDPVNMTLRFDLSLANTVFDRFGQDILITRITDQDFDVNLTLSVAPPFLGWLFQFGRRVRILQPQSLKDQLREAAEATLSTLNDEASDS</sequence>
<dbReference type="Pfam" id="PF13280">
    <property type="entry name" value="WYL"/>
    <property type="match status" value="1"/>
</dbReference>
<dbReference type="EMBL" id="WKPJ01000006">
    <property type="protein sequence ID" value="MSA88943.1"/>
    <property type="molecule type" value="Genomic_DNA"/>
</dbReference>
<proteinExistence type="predicted"/>
<dbReference type="PANTHER" id="PTHR34580">
    <property type="match status" value="1"/>
</dbReference>
<evidence type="ECO:0000313" key="5">
    <source>
        <dbReference type="Proteomes" id="UP000433575"/>
    </source>
</evidence>
<evidence type="ECO:0000259" key="1">
    <source>
        <dbReference type="Pfam" id="PF13280"/>
    </source>
</evidence>